<proteinExistence type="predicted"/>
<comment type="subcellular location">
    <subcellularLocation>
        <location evidence="1">Endomembrane system</location>
        <topology evidence="1">Multi-pass membrane protein</topology>
    </subcellularLocation>
</comment>
<accession>A0A0K2UFY7</accession>
<sequence>MGKTNFQYDETGNTYYYVFLTFLGLILFPSTYYSLLKGKKEESGKKSKVTGGVSAKGTLYWDACREKAERLSTKDPWRSYKKASKYILLAVGWGLFAMLINQISQFDYEMANFDPYEILEVSYDSTPKEIKKKYRELSLKYHPDKPTGNEKLFMKLTKAHDALTDETAKYNWEHYGNPDGPQAMQFGIGLPAWIVEEKNSIWVLGVYTLIFMIGLPTAVYYWWSNSIKFSGEQVLLDTTQLYYYFFHKTPQMMLKRIIMVLAASLEFERGHNQAVVERPTDNVEIPQLMKHISNLGVNNKEKPLCFGYSVKARTLLFAHLSRIPLPRNTLHLDRLLIVEKCPFLIHEMVNCICQLILLALAGRIARRPSLDTIESTMKLSPMIVQALWDKKSPLLQLPHIEEEHLKHFYSRKRNIKSLHQLAQMKDDDRRNLLRSLTDEQYKDVLRVLATMPLISIDVTTEVVDDEEQHVVTAGSLVTVSLNLYRR</sequence>
<dbReference type="SUPFAM" id="SSF158702">
    <property type="entry name" value="Sec63 N-terminal domain-like"/>
    <property type="match status" value="1"/>
</dbReference>
<reference evidence="9" key="1">
    <citation type="submission" date="2014-05" db="EMBL/GenBank/DDBJ databases">
        <authorList>
            <person name="Chronopoulou M."/>
        </authorList>
    </citation>
    <scope>NUCLEOTIDE SEQUENCE</scope>
    <source>
        <tissue evidence="9">Whole organism</tissue>
    </source>
</reference>
<evidence type="ECO:0000313" key="9">
    <source>
        <dbReference type="EMBL" id="CDW36985.1"/>
    </source>
</evidence>
<dbReference type="EMBL" id="HACA01019624">
    <property type="protein sequence ID" value="CDW36985.1"/>
    <property type="molecule type" value="Transcribed_RNA"/>
</dbReference>
<evidence type="ECO:0000259" key="8">
    <source>
        <dbReference type="PROSITE" id="PS50076"/>
    </source>
</evidence>
<feature type="transmembrane region" description="Helical" evidence="7">
    <location>
        <begin position="86"/>
        <end position="104"/>
    </location>
</feature>
<dbReference type="FunFam" id="1.10.3380.10:FF:000011">
    <property type="entry name" value="Translocation protein SEC63"/>
    <property type="match status" value="1"/>
</dbReference>
<dbReference type="GO" id="GO:0008320">
    <property type="term" value="F:protein transmembrane transporter activity"/>
    <property type="evidence" value="ECO:0007669"/>
    <property type="project" value="TreeGrafter"/>
</dbReference>
<evidence type="ECO:0000256" key="1">
    <source>
        <dbReference type="ARBA" id="ARBA00004127"/>
    </source>
</evidence>
<protein>
    <recommendedName>
        <fullName evidence="8">J domain-containing protein</fullName>
    </recommendedName>
</protein>
<dbReference type="FunFam" id="1.10.287.110:FF:000063">
    <property type="entry name" value="Translocation protein SEC63"/>
    <property type="match status" value="1"/>
</dbReference>
<evidence type="ECO:0000256" key="6">
    <source>
        <dbReference type="ARBA" id="ARBA00023136"/>
    </source>
</evidence>
<dbReference type="GO" id="GO:0006614">
    <property type="term" value="P:SRP-dependent cotranslational protein targeting to membrane"/>
    <property type="evidence" value="ECO:0007669"/>
    <property type="project" value="TreeGrafter"/>
</dbReference>
<evidence type="ECO:0000256" key="2">
    <source>
        <dbReference type="ARBA" id="ARBA00022448"/>
    </source>
</evidence>
<evidence type="ECO:0000256" key="3">
    <source>
        <dbReference type="ARBA" id="ARBA00022692"/>
    </source>
</evidence>
<keyword evidence="5 7" id="KW-1133">Transmembrane helix</keyword>
<evidence type="ECO:0000256" key="7">
    <source>
        <dbReference type="SAM" id="Phobius"/>
    </source>
</evidence>
<evidence type="ECO:0000256" key="4">
    <source>
        <dbReference type="ARBA" id="ARBA00022927"/>
    </source>
</evidence>
<evidence type="ECO:0000256" key="5">
    <source>
        <dbReference type="ARBA" id="ARBA00022989"/>
    </source>
</evidence>
<dbReference type="Gene3D" id="1.10.287.110">
    <property type="entry name" value="DnaJ domain"/>
    <property type="match status" value="1"/>
</dbReference>
<keyword evidence="3 7" id="KW-0812">Transmembrane</keyword>
<dbReference type="GO" id="GO:0031207">
    <property type="term" value="C:Sec62/Sec63 complex"/>
    <property type="evidence" value="ECO:0007669"/>
    <property type="project" value="TreeGrafter"/>
</dbReference>
<feature type="transmembrane region" description="Helical" evidence="7">
    <location>
        <begin position="15"/>
        <end position="36"/>
    </location>
</feature>
<dbReference type="InterPro" id="IPR036869">
    <property type="entry name" value="J_dom_sf"/>
</dbReference>
<feature type="domain" description="J" evidence="8">
    <location>
        <begin position="114"/>
        <end position="176"/>
    </location>
</feature>
<dbReference type="AlphaFoldDB" id="A0A0K2UFY7"/>
<feature type="transmembrane region" description="Helical" evidence="7">
    <location>
        <begin position="201"/>
        <end position="223"/>
    </location>
</feature>
<keyword evidence="4" id="KW-0653">Protein transport</keyword>
<keyword evidence="2" id="KW-0813">Transport</keyword>
<dbReference type="PROSITE" id="PS50076">
    <property type="entry name" value="DNAJ_2"/>
    <property type="match status" value="1"/>
</dbReference>
<dbReference type="PANTHER" id="PTHR24075:SF0">
    <property type="entry name" value="TRANSLOCATION PROTEIN SEC63 HOMOLOG"/>
    <property type="match status" value="1"/>
</dbReference>
<dbReference type="CDD" id="cd06257">
    <property type="entry name" value="DnaJ"/>
    <property type="match status" value="1"/>
</dbReference>
<keyword evidence="6 7" id="KW-0472">Membrane</keyword>
<name>A0A0K2UFY7_LEPSM</name>
<dbReference type="Pfam" id="PF02889">
    <property type="entry name" value="Sec63"/>
    <property type="match status" value="1"/>
</dbReference>
<dbReference type="SMART" id="SM00271">
    <property type="entry name" value="DnaJ"/>
    <property type="match status" value="1"/>
</dbReference>
<dbReference type="GO" id="GO:0006620">
    <property type="term" value="P:post-translational protein targeting to endoplasmic reticulum membrane"/>
    <property type="evidence" value="ECO:0007669"/>
    <property type="project" value="TreeGrafter"/>
</dbReference>
<dbReference type="Gene3D" id="1.10.3380.10">
    <property type="entry name" value="Sec63 N-terminal domain-like domain"/>
    <property type="match status" value="1"/>
</dbReference>
<dbReference type="SUPFAM" id="SSF46565">
    <property type="entry name" value="Chaperone J-domain"/>
    <property type="match status" value="1"/>
</dbReference>
<dbReference type="Pfam" id="PF00226">
    <property type="entry name" value="DnaJ"/>
    <property type="match status" value="1"/>
</dbReference>
<dbReference type="InterPro" id="IPR004179">
    <property type="entry name" value="Sec63-dom"/>
</dbReference>
<dbReference type="InterPro" id="IPR001623">
    <property type="entry name" value="DnaJ_domain"/>
</dbReference>
<organism evidence="9">
    <name type="scientific">Lepeophtheirus salmonis</name>
    <name type="common">Salmon louse</name>
    <name type="synonym">Caligus salmonis</name>
    <dbReference type="NCBI Taxonomy" id="72036"/>
    <lineage>
        <taxon>Eukaryota</taxon>
        <taxon>Metazoa</taxon>
        <taxon>Ecdysozoa</taxon>
        <taxon>Arthropoda</taxon>
        <taxon>Crustacea</taxon>
        <taxon>Multicrustacea</taxon>
        <taxon>Hexanauplia</taxon>
        <taxon>Copepoda</taxon>
        <taxon>Siphonostomatoida</taxon>
        <taxon>Caligidae</taxon>
        <taxon>Lepeophtheirus</taxon>
    </lineage>
</organism>
<dbReference type="PRINTS" id="PR00625">
    <property type="entry name" value="JDOMAIN"/>
</dbReference>
<dbReference type="GO" id="GO:0003723">
    <property type="term" value="F:RNA binding"/>
    <property type="evidence" value="ECO:0007669"/>
    <property type="project" value="TreeGrafter"/>
</dbReference>
<dbReference type="PANTHER" id="PTHR24075">
    <property type="entry name" value="SEC63 DOMAIN-CONTAINING"/>
    <property type="match status" value="1"/>
</dbReference>
<dbReference type="Gene3D" id="1.10.150.20">
    <property type="entry name" value="5' to 3' exonuclease, C-terminal subdomain"/>
    <property type="match status" value="1"/>
</dbReference>